<dbReference type="AlphaFoldDB" id="A0AAV7VW86"/>
<keyword evidence="1" id="KW-0812">Transmembrane</keyword>
<evidence type="ECO:0000256" key="1">
    <source>
        <dbReference type="SAM" id="Phobius"/>
    </source>
</evidence>
<keyword evidence="3" id="KW-1185">Reference proteome</keyword>
<organism evidence="2 3">
    <name type="scientific">Pleurodeles waltl</name>
    <name type="common">Iberian ribbed newt</name>
    <dbReference type="NCBI Taxonomy" id="8319"/>
    <lineage>
        <taxon>Eukaryota</taxon>
        <taxon>Metazoa</taxon>
        <taxon>Chordata</taxon>
        <taxon>Craniata</taxon>
        <taxon>Vertebrata</taxon>
        <taxon>Euteleostomi</taxon>
        <taxon>Amphibia</taxon>
        <taxon>Batrachia</taxon>
        <taxon>Caudata</taxon>
        <taxon>Salamandroidea</taxon>
        <taxon>Salamandridae</taxon>
        <taxon>Pleurodelinae</taxon>
        <taxon>Pleurodeles</taxon>
    </lineage>
</organism>
<sequence>MNLCFPVVYCICSVCLVVVPLYSDTADSMVGLAGILSGAPIYYFFIHLPPKRQPKILRKV</sequence>
<keyword evidence="1" id="KW-0472">Membrane</keyword>
<dbReference type="EMBL" id="JANPWB010000003">
    <property type="protein sequence ID" value="KAJ1204315.1"/>
    <property type="molecule type" value="Genomic_DNA"/>
</dbReference>
<evidence type="ECO:0000313" key="3">
    <source>
        <dbReference type="Proteomes" id="UP001066276"/>
    </source>
</evidence>
<proteinExistence type="predicted"/>
<dbReference type="Proteomes" id="UP001066276">
    <property type="component" value="Chromosome 2_1"/>
</dbReference>
<feature type="transmembrane region" description="Helical" evidence="1">
    <location>
        <begin position="7"/>
        <end position="23"/>
    </location>
</feature>
<comment type="caution">
    <text evidence="2">The sequence shown here is derived from an EMBL/GenBank/DDBJ whole genome shotgun (WGS) entry which is preliminary data.</text>
</comment>
<accession>A0AAV7VW86</accession>
<gene>
    <name evidence="2" type="ORF">NDU88_008094</name>
</gene>
<name>A0AAV7VW86_PLEWA</name>
<reference evidence="2" key="1">
    <citation type="journal article" date="2022" name="bioRxiv">
        <title>Sequencing and chromosome-scale assembly of the giantPleurodeles waltlgenome.</title>
        <authorList>
            <person name="Brown T."/>
            <person name="Elewa A."/>
            <person name="Iarovenko S."/>
            <person name="Subramanian E."/>
            <person name="Araus A.J."/>
            <person name="Petzold A."/>
            <person name="Susuki M."/>
            <person name="Suzuki K.-i.T."/>
            <person name="Hayashi T."/>
            <person name="Toyoda A."/>
            <person name="Oliveira C."/>
            <person name="Osipova E."/>
            <person name="Leigh N.D."/>
            <person name="Simon A."/>
            <person name="Yun M.H."/>
        </authorList>
    </citation>
    <scope>NUCLEOTIDE SEQUENCE</scope>
    <source>
        <strain evidence="2">20211129_DDA</strain>
        <tissue evidence="2">Liver</tissue>
    </source>
</reference>
<feature type="non-terminal residue" evidence="2">
    <location>
        <position position="60"/>
    </location>
</feature>
<keyword evidence="1" id="KW-1133">Transmembrane helix</keyword>
<evidence type="ECO:0000313" key="2">
    <source>
        <dbReference type="EMBL" id="KAJ1204315.1"/>
    </source>
</evidence>
<protein>
    <submittedName>
        <fullName evidence="2">Uncharacterized protein</fullName>
    </submittedName>
</protein>
<feature type="transmembrane region" description="Helical" evidence="1">
    <location>
        <begin position="29"/>
        <end position="48"/>
    </location>
</feature>